<dbReference type="Proteomes" id="UP000260812">
    <property type="component" value="Unassembled WGS sequence"/>
</dbReference>
<reference evidence="12" key="1">
    <citation type="submission" date="2018-08" db="EMBL/GenBank/DDBJ databases">
        <title>A genome reference for cultivated species of the human gut microbiota.</title>
        <authorList>
            <person name="Zou Y."/>
            <person name="Xue W."/>
            <person name="Luo G."/>
        </authorList>
    </citation>
    <scope>NUCLEOTIDE SEQUENCE [LARGE SCALE GENOMIC DNA]</scope>
    <source>
        <strain evidence="12">TF05-5AC</strain>
    </source>
</reference>
<keyword evidence="7" id="KW-1278">Translocase</keyword>
<dbReference type="Pfam" id="PF00005">
    <property type="entry name" value="ABC_tran"/>
    <property type="match status" value="1"/>
</dbReference>
<keyword evidence="8 10" id="KW-0472">Membrane</keyword>
<keyword evidence="5 10" id="KW-0547">Nucleotide-binding</keyword>
<dbReference type="PANTHER" id="PTHR43553">
    <property type="entry name" value="HEAVY METAL TRANSPORTER"/>
    <property type="match status" value="1"/>
</dbReference>
<dbReference type="SUPFAM" id="SSF52540">
    <property type="entry name" value="P-loop containing nucleoside triphosphate hydrolases"/>
    <property type="match status" value="1"/>
</dbReference>
<sequence length="285" mass="31542">MENEVLLQVKGLSFTYGEEPVLKDVNLIIRRGEKIAVMGSNGAGKSTFFLNLNGVLKPDSGEILLGGSKIGKKELNLLHKKVGFVFQDADSQIIAANVRAEISFGPMNLGLKRSEVIHRVDAAVSYLGLEDLQQRAPHYLSGGEKKQVSIADILAMEPELLIFDEPMAALDPMNAQRVEDILNKLHEDGKTLLIATHDVDFAWRFADRILVFCDGMLIGDGTPAEIFAQKEMMERAHLKKPSIMEVWDALLQNELVADRKGYPSTPQQAAEWIAACKNERGDSKE</sequence>
<keyword evidence="6 10" id="KW-0067">ATP-binding</keyword>
<dbReference type="CDD" id="cd03225">
    <property type="entry name" value="ABC_cobalt_CbiO_domain1"/>
    <property type="match status" value="1"/>
</dbReference>
<keyword evidence="13" id="KW-1185">Reference proteome</keyword>
<dbReference type="SMART" id="SM00382">
    <property type="entry name" value="AAA"/>
    <property type="match status" value="1"/>
</dbReference>
<dbReference type="GO" id="GO:0042626">
    <property type="term" value="F:ATPase-coupled transmembrane transporter activity"/>
    <property type="evidence" value="ECO:0007669"/>
    <property type="project" value="TreeGrafter"/>
</dbReference>
<evidence type="ECO:0000256" key="2">
    <source>
        <dbReference type="ARBA" id="ARBA00005417"/>
    </source>
</evidence>
<dbReference type="InterPro" id="IPR050095">
    <property type="entry name" value="ECF_ABC_transporter_ATP-bd"/>
</dbReference>
<dbReference type="RefSeq" id="WP_117545490.1">
    <property type="nucleotide sequence ID" value="NZ_QVLV01000021.1"/>
</dbReference>
<evidence type="ECO:0000256" key="1">
    <source>
        <dbReference type="ARBA" id="ARBA00004202"/>
    </source>
</evidence>
<evidence type="ECO:0000313" key="13">
    <source>
        <dbReference type="Proteomes" id="UP000260812"/>
    </source>
</evidence>
<comment type="caution">
    <text evidence="12">The sequence shown here is derived from an EMBL/GenBank/DDBJ whole genome shotgun (WGS) entry which is preliminary data.</text>
</comment>
<dbReference type="PROSITE" id="PS50893">
    <property type="entry name" value="ABC_TRANSPORTER_2"/>
    <property type="match status" value="1"/>
</dbReference>
<dbReference type="InterPro" id="IPR005876">
    <property type="entry name" value="Co_trans_ATP-bd"/>
</dbReference>
<comment type="subcellular location">
    <subcellularLocation>
        <location evidence="1 10">Cell membrane</location>
        <topology evidence="1 10">Peripheral membrane protein</topology>
    </subcellularLocation>
</comment>
<dbReference type="PANTHER" id="PTHR43553:SF24">
    <property type="entry name" value="ENERGY-COUPLING FACTOR TRANSPORTER ATP-BINDING PROTEIN ECFA1"/>
    <property type="match status" value="1"/>
</dbReference>
<dbReference type="GO" id="GO:0006824">
    <property type="term" value="P:cobalt ion transport"/>
    <property type="evidence" value="ECO:0007669"/>
    <property type="project" value="InterPro"/>
</dbReference>
<evidence type="ECO:0000256" key="4">
    <source>
        <dbReference type="ARBA" id="ARBA00022475"/>
    </source>
</evidence>
<dbReference type="GO" id="GO:0005524">
    <property type="term" value="F:ATP binding"/>
    <property type="evidence" value="ECO:0007669"/>
    <property type="project" value="UniProtKB-UniRule"/>
</dbReference>
<dbReference type="FunFam" id="3.40.50.300:FF:000224">
    <property type="entry name" value="Energy-coupling factor transporter ATP-binding protein EcfA"/>
    <property type="match status" value="1"/>
</dbReference>
<dbReference type="GO" id="GO:0016887">
    <property type="term" value="F:ATP hydrolysis activity"/>
    <property type="evidence" value="ECO:0007669"/>
    <property type="project" value="InterPro"/>
</dbReference>
<gene>
    <name evidence="12" type="ORF">DXC51_22540</name>
</gene>
<keyword evidence="3 10" id="KW-0813">Transport</keyword>
<dbReference type="InterPro" id="IPR003593">
    <property type="entry name" value="AAA+_ATPase"/>
</dbReference>
<evidence type="ECO:0000256" key="10">
    <source>
        <dbReference type="RuleBase" id="RU364103"/>
    </source>
</evidence>
<evidence type="ECO:0000256" key="7">
    <source>
        <dbReference type="ARBA" id="ARBA00022967"/>
    </source>
</evidence>
<keyword evidence="4 10" id="KW-1003">Cell membrane</keyword>
<proteinExistence type="inferred from homology"/>
<protein>
    <recommendedName>
        <fullName evidence="10">ABC transporter ATP-binding protein</fullName>
    </recommendedName>
</protein>
<comment type="similarity">
    <text evidence="2 10">Belongs to the ABC transporter superfamily.</text>
</comment>
<name>A0A3E3HY47_9FIRM</name>
<evidence type="ECO:0000256" key="6">
    <source>
        <dbReference type="ARBA" id="ARBA00022840"/>
    </source>
</evidence>
<dbReference type="GO" id="GO:0043190">
    <property type="term" value="C:ATP-binding cassette (ABC) transporter complex"/>
    <property type="evidence" value="ECO:0007669"/>
    <property type="project" value="TreeGrafter"/>
</dbReference>
<dbReference type="Gene3D" id="3.40.50.300">
    <property type="entry name" value="P-loop containing nucleotide triphosphate hydrolases"/>
    <property type="match status" value="1"/>
</dbReference>
<dbReference type="AlphaFoldDB" id="A0A3E3HY47"/>
<organism evidence="12 13">
    <name type="scientific">Eisenbergiella massiliensis</name>
    <dbReference type="NCBI Taxonomy" id="1720294"/>
    <lineage>
        <taxon>Bacteria</taxon>
        <taxon>Bacillati</taxon>
        <taxon>Bacillota</taxon>
        <taxon>Clostridia</taxon>
        <taxon>Lachnospirales</taxon>
        <taxon>Lachnospiraceae</taxon>
        <taxon>Eisenbergiella</taxon>
    </lineage>
</organism>
<evidence type="ECO:0000259" key="11">
    <source>
        <dbReference type="PROSITE" id="PS50893"/>
    </source>
</evidence>
<dbReference type="NCBIfam" id="TIGR01166">
    <property type="entry name" value="cbiO"/>
    <property type="match status" value="1"/>
</dbReference>
<evidence type="ECO:0000256" key="5">
    <source>
        <dbReference type="ARBA" id="ARBA00022741"/>
    </source>
</evidence>
<dbReference type="InterPro" id="IPR027417">
    <property type="entry name" value="P-loop_NTPase"/>
</dbReference>
<comment type="function">
    <text evidence="9">Probably part of an ABC transporter complex. Responsible for energy coupling to the transport system.</text>
</comment>
<dbReference type="InterPro" id="IPR015856">
    <property type="entry name" value="ABC_transpr_CbiO/EcfA_su"/>
</dbReference>
<evidence type="ECO:0000256" key="3">
    <source>
        <dbReference type="ARBA" id="ARBA00022448"/>
    </source>
</evidence>
<dbReference type="InterPro" id="IPR003439">
    <property type="entry name" value="ABC_transporter-like_ATP-bd"/>
</dbReference>
<accession>A0A3E3HY47</accession>
<evidence type="ECO:0000313" key="12">
    <source>
        <dbReference type="EMBL" id="RGE56743.1"/>
    </source>
</evidence>
<feature type="domain" description="ABC transporter" evidence="11">
    <location>
        <begin position="7"/>
        <end position="239"/>
    </location>
</feature>
<dbReference type="GeneID" id="97989557"/>
<evidence type="ECO:0000256" key="8">
    <source>
        <dbReference type="ARBA" id="ARBA00023136"/>
    </source>
</evidence>
<dbReference type="EMBL" id="QVLV01000021">
    <property type="protein sequence ID" value="RGE56743.1"/>
    <property type="molecule type" value="Genomic_DNA"/>
</dbReference>
<comment type="function">
    <text evidence="10">Part of an ABC transporter complex. Responsible for energy coupling to the transport system.</text>
</comment>
<evidence type="ECO:0000256" key="9">
    <source>
        <dbReference type="ARBA" id="ARBA00025157"/>
    </source>
</evidence>